<dbReference type="PANTHER" id="PTHR10704:SF44">
    <property type="entry name" value="LD35051P-RELATED"/>
    <property type="match status" value="1"/>
</dbReference>
<name>R7V0K5_CAPTE</name>
<dbReference type="HOGENOM" id="CLU_028381_2_2_1"/>
<proteinExistence type="predicted"/>
<accession>R7V0K5</accession>
<dbReference type="GO" id="GO:0006044">
    <property type="term" value="P:N-acetylglucosamine metabolic process"/>
    <property type="evidence" value="ECO:0007669"/>
    <property type="project" value="TreeGrafter"/>
</dbReference>
<dbReference type="AlphaFoldDB" id="R7V0K5"/>
<dbReference type="InterPro" id="IPR000863">
    <property type="entry name" value="Sulfotransferase_dom"/>
</dbReference>
<gene>
    <name evidence="3" type="ORF">CAPTEDRAFT_224396</name>
</gene>
<keyword evidence="5" id="KW-1185">Reference proteome</keyword>
<evidence type="ECO:0000313" key="4">
    <source>
        <dbReference type="EnsemblMetazoa" id="CapteP224396"/>
    </source>
</evidence>
<protein>
    <recommendedName>
        <fullName evidence="2">Sulfotransferase domain-containing protein</fullName>
    </recommendedName>
</protein>
<evidence type="ECO:0000313" key="5">
    <source>
        <dbReference type="Proteomes" id="UP000014760"/>
    </source>
</evidence>
<dbReference type="GO" id="GO:0006790">
    <property type="term" value="P:sulfur compound metabolic process"/>
    <property type="evidence" value="ECO:0007669"/>
    <property type="project" value="TreeGrafter"/>
</dbReference>
<dbReference type="InterPro" id="IPR027417">
    <property type="entry name" value="P-loop_NTPase"/>
</dbReference>
<dbReference type="GO" id="GO:0001517">
    <property type="term" value="F:N-acetylglucosamine 6-O-sulfotransferase activity"/>
    <property type="evidence" value="ECO:0007669"/>
    <property type="project" value="TreeGrafter"/>
</dbReference>
<dbReference type="EMBL" id="KB298452">
    <property type="protein sequence ID" value="ELU09206.1"/>
    <property type="molecule type" value="Genomic_DNA"/>
</dbReference>
<sequence>MSWKFLSKEKRKWSEALCNLFSLIPGFGLCLFILVLVNSSWTVLHHSSVAPLARRSQARIPSHVQTSRANPANIHKPLAAEDPRLFLRQLGLRDVPDSADRNVTWVQILTYPEAGLPPSMLGRVFADLPKVFFLPEPLVMVYSALYGSDANRMDNAVAYNVLYDNTAHGRKLSKGEAMVGLGLLSRIYTCSMSGLPTPILIHPYWERLSRSLPHNVGVASYAHCLRKKGISTRSPRTSLSRCRNYIAKVCPPTFTTNPKMGYHRMLSCYSVLYRKHRILDSVDDALFDALNHNDPVYKAKPLFHMYFTCLNSYKLKAAGCVRSTLDRVCSRASSRIVTTTRSSVFITRSLLSVHRQYKIVHLVRDPRAVAYNRFTSPKADEQYAYFEEQRKSVLAKTYCDVAARQIGEMRELKRGNRRQVLGVSYDKLLHRLSDNIFYLFRFMNILPSVNETDRLVAYLRSSEARLIRENYKWAVDMGVAEIFNINRLCKLLLNEMTKDEGKATSESYFL</sequence>
<feature type="transmembrane region" description="Helical" evidence="1">
    <location>
        <begin position="20"/>
        <end position="41"/>
    </location>
</feature>
<reference evidence="3 5" key="2">
    <citation type="journal article" date="2013" name="Nature">
        <title>Insights into bilaterian evolution from three spiralian genomes.</title>
        <authorList>
            <person name="Simakov O."/>
            <person name="Marletaz F."/>
            <person name="Cho S.J."/>
            <person name="Edsinger-Gonzales E."/>
            <person name="Havlak P."/>
            <person name="Hellsten U."/>
            <person name="Kuo D.H."/>
            <person name="Larsson T."/>
            <person name="Lv J."/>
            <person name="Arendt D."/>
            <person name="Savage R."/>
            <person name="Osoegawa K."/>
            <person name="de Jong P."/>
            <person name="Grimwood J."/>
            <person name="Chapman J.A."/>
            <person name="Shapiro H."/>
            <person name="Aerts A."/>
            <person name="Otillar R.P."/>
            <person name="Terry A.Y."/>
            <person name="Boore J.L."/>
            <person name="Grigoriev I.V."/>
            <person name="Lindberg D.R."/>
            <person name="Seaver E.C."/>
            <person name="Weisblat D.A."/>
            <person name="Putnam N.H."/>
            <person name="Rokhsar D.S."/>
        </authorList>
    </citation>
    <scope>NUCLEOTIDE SEQUENCE</scope>
    <source>
        <strain evidence="3 5">I ESC-2004</strain>
    </source>
</reference>
<organism evidence="3">
    <name type="scientific">Capitella teleta</name>
    <name type="common">Polychaete worm</name>
    <dbReference type="NCBI Taxonomy" id="283909"/>
    <lineage>
        <taxon>Eukaryota</taxon>
        <taxon>Metazoa</taxon>
        <taxon>Spiralia</taxon>
        <taxon>Lophotrochozoa</taxon>
        <taxon>Annelida</taxon>
        <taxon>Polychaeta</taxon>
        <taxon>Sedentaria</taxon>
        <taxon>Scolecida</taxon>
        <taxon>Capitellidae</taxon>
        <taxon>Capitella</taxon>
    </lineage>
</organism>
<evidence type="ECO:0000313" key="3">
    <source>
        <dbReference type="EMBL" id="ELU09206.1"/>
    </source>
</evidence>
<evidence type="ECO:0000259" key="2">
    <source>
        <dbReference type="Pfam" id="PF00685"/>
    </source>
</evidence>
<keyword evidence="1" id="KW-0472">Membrane</keyword>
<dbReference type="EMBL" id="AMQN01006490">
    <property type="status" value="NOT_ANNOTATED_CDS"/>
    <property type="molecule type" value="Genomic_DNA"/>
</dbReference>
<feature type="domain" description="Sulfotransferase" evidence="2">
    <location>
        <begin position="319"/>
        <end position="460"/>
    </location>
</feature>
<dbReference type="Gene3D" id="3.40.50.300">
    <property type="entry name" value="P-loop containing nucleotide triphosphate hydrolases"/>
    <property type="match status" value="1"/>
</dbReference>
<dbReference type="Proteomes" id="UP000014760">
    <property type="component" value="Unassembled WGS sequence"/>
</dbReference>
<keyword evidence="1" id="KW-1133">Transmembrane helix</keyword>
<keyword evidence="1" id="KW-0812">Transmembrane</keyword>
<dbReference type="SUPFAM" id="SSF52540">
    <property type="entry name" value="P-loop containing nucleoside triphosphate hydrolases"/>
    <property type="match status" value="1"/>
</dbReference>
<evidence type="ECO:0000256" key="1">
    <source>
        <dbReference type="SAM" id="Phobius"/>
    </source>
</evidence>
<dbReference type="EnsemblMetazoa" id="CapteT224396">
    <property type="protein sequence ID" value="CapteP224396"/>
    <property type="gene ID" value="CapteG224396"/>
</dbReference>
<dbReference type="PANTHER" id="PTHR10704">
    <property type="entry name" value="CARBOHYDRATE SULFOTRANSFERASE"/>
    <property type="match status" value="1"/>
</dbReference>
<reference evidence="4" key="3">
    <citation type="submission" date="2015-06" db="UniProtKB">
        <authorList>
            <consortium name="EnsemblMetazoa"/>
        </authorList>
    </citation>
    <scope>IDENTIFICATION</scope>
</reference>
<dbReference type="InterPro" id="IPR051135">
    <property type="entry name" value="Gal/GlcNAc/GalNAc_ST"/>
</dbReference>
<dbReference type="Pfam" id="PF00685">
    <property type="entry name" value="Sulfotransfer_1"/>
    <property type="match status" value="1"/>
</dbReference>
<reference evidence="5" key="1">
    <citation type="submission" date="2012-12" db="EMBL/GenBank/DDBJ databases">
        <authorList>
            <person name="Hellsten U."/>
            <person name="Grimwood J."/>
            <person name="Chapman J.A."/>
            <person name="Shapiro H."/>
            <person name="Aerts A."/>
            <person name="Otillar R.P."/>
            <person name="Terry A.Y."/>
            <person name="Boore J.L."/>
            <person name="Simakov O."/>
            <person name="Marletaz F."/>
            <person name="Cho S.-J."/>
            <person name="Edsinger-Gonzales E."/>
            <person name="Havlak P."/>
            <person name="Kuo D.-H."/>
            <person name="Larsson T."/>
            <person name="Lv J."/>
            <person name="Arendt D."/>
            <person name="Savage R."/>
            <person name="Osoegawa K."/>
            <person name="de Jong P."/>
            <person name="Lindberg D.R."/>
            <person name="Seaver E.C."/>
            <person name="Weisblat D.A."/>
            <person name="Putnam N.H."/>
            <person name="Grigoriev I.V."/>
            <person name="Rokhsar D.S."/>
        </authorList>
    </citation>
    <scope>NUCLEOTIDE SEQUENCE</scope>
    <source>
        <strain evidence="5">I ESC-2004</strain>
    </source>
</reference>